<dbReference type="RefSeq" id="WP_388040154.1">
    <property type="nucleotide sequence ID" value="NZ_JBHUEK010000025.1"/>
</dbReference>
<dbReference type="PANTHER" id="PTHR33734">
    <property type="entry name" value="LYSM DOMAIN-CONTAINING GPI-ANCHORED PROTEIN 2"/>
    <property type="match status" value="1"/>
</dbReference>
<name>A0ABW4MRD5_9BACI</name>
<dbReference type="SUPFAM" id="SSF54106">
    <property type="entry name" value="LysM domain"/>
    <property type="match status" value="2"/>
</dbReference>
<evidence type="ECO:0000256" key="2">
    <source>
        <dbReference type="ARBA" id="ARBA00032390"/>
    </source>
</evidence>
<evidence type="ECO:0000313" key="4">
    <source>
        <dbReference type="EMBL" id="MFD1780483.1"/>
    </source>
</evidence>
<feature type="domain" description="LysM" evidence="3">
    <location>
        <begin position="76"/>
        <end position="119"/>
    </location>
</feature>
<dbReference type="InterPro" id="IPR002502">
    <property type="entry name" value="Amidase_domain"/>
</dbReference>
<evidence type="ECO:0000256" key="1">
    <source>
        <dbReference type="ARBA" id="ARBA00030881"/>
    </source>
</evidence>
<dbReference type="InterPro" id="IPR018392">
    <property type="entry name" value="LysM"/>
</dbReference>
<protein>
    <recommendedName>
        <fullName evidence="2">Autolysin</fullName>
    </recommendedName>
    <alternativeName>
        <fullName evidence="1">Cell wall hydrolase</fullName>
    </alternativeName>
</protein>
<dbReference type="Proteomes" id="UP001597227">
    <property type="component" value="Unassembled WGS sequence"/>
</dbReference>
<dbReference type="SMART" id="SM00257">
    <property type="entry name" value="LysM"/>
    <property type="match status" value="2"/>
</dbReference>
<dbReference type="CDD" id="cd00118">
    <property type="entry name" value="LysM"/>
    <property type="match status" value="2"/>
</dbReference>
<dbReference type="SUPFAM" id="SSF55846">
    <property type="entry name" value="N-acetylmuramoyl-L-alanine amidase-like"/>
    <property type="match status" value="1"/>
</dbReference>
<evidence type="ECO:0000313" key="5">
    <source>
        <dbReference type="Proteomes" id="UP001597227"/>
    </source>
</evidence>
<dbReference type="EMBL" id="JBHUEK010000025">
    <property type="protein sequence ID" value="MFD1780483.1"/>
    <property type="molecule type" value="Genomic_DNA"/>
</dbReference>
<proteinExistence type="predicted"/>
<feature type="domain" description="LysM" evidence="3">
    <location>
        <begin position="31"/>
        <end position="74"/>
    </location>
</feature>
<accession>A0ABW4MRD5</accession>
<dbReference type="Pfam" id="PF01476">
    <property type="entry name" value="LysM"/>
    <property type="match status" value="2"/>
</dbReference>
<organism evidence="4 5">
    <name type="scientific">Fredinandcohnia salidurans</name>
    <dbReference type="NCBI Taxonomy" id="2595041"/>
    <lineage>
        <taxon>Bacteria</taxon>
        <taxon>Bacillati</taxon>
        <taxon>Bacillota</taxon>
        <taxon>Bacilli</taxon>
        <taxon>Bacillales</taxon>
        <taxon>Bacillaceae</taxon>
        <taxon>Fredinandcohnia</taxon>
    </lineage>
</organism>
<dbReference type="InterPro" id="IPR036505">
    <property type="entry name" value="Amidase/PGRP_sf"/>
</dbReference>
<reference evidence="5" key="1">
    <citation type="journal article" date="2019" name="Int. J. Syst. Evol. Microbiol.">
        <title>The Global Catalogue of Microorganisms (GCM) 10K type strain sequencing project: providing services to taxonomists for standard genome sequencing and annotation.</title>
        <authorList>
            <consortium name="The Broad Institute Genomics Platform"/>
            <consortium name="The Broad Institute Genome Sequencing Center for Infectious Disease"/>
            <person name="Wu L."/>
            <person name="Ma J."/>
        </authorList>
    </citation>
    <scope>NUCLEOTIDE SEQUENCE [LARGE SCALE GENOMIC DNA]</scope>
    <source>
        <strain evidence="5">CCUG 15531</strain>
    </source>
</reference>
<keyword evidence="5" id="KW-1185">Reference proteome</keyword>
<gene>
    <name evidence="4" type="ORF">ACFSFW_17595</name>
</gene>
<dbReference type="InterPro" id="IPR036779">
    <property type="entry name" value="LysM_dom_sf"/>
</dbReference>
<dbReference type="PANTHER" id="PTHR33734:SF22">
    <property type="entry name" value="MEMBRANE-BOUND LYTIC MUREIN TRANSGLYCOSYLASE D"/>
    <property type="match status" value="1"/>
</dbReference>
<dbReference type="Gene3D" id="3.40.80.10">
    <property type="entry name" value="Peptidoglycan recognition protein-like"/>
    <property type="match status" value="1"/>
</dbReference>
<sequence length="330" mass="37216">MINRIAFVIGVFFLIFIAFLPTDVGANSTENIYVVQAGDTLPGIAKKFKISVEELKITNGIQSDLFVVGQKLWVPISYEVVAGDSLQKLSSKFHTSPEQIKTTNKLTTEKVVPGQILKIAPRRMNMQGEHILMTKEEFKDWLFNQKIKRKISLIQQHHTWVPDYSRFNGSNHFGLLTGMENYHKNQMGWKHIAQNITTFPDGKVAVSRPLHIVPEGTIGSKANSVGIAIEHLGNFDIGHDGMTKEQSDTIIYVNAALSLKFGLTPSVDSITYHHWWDLRNGERVLDKGPDYNVKTCPGTGFFGGNSTTSARKYFYPLITRKMEELQKEMD</sequence>
<evidence type="ECO:0000259" key="3">
    <source>
        <dbReference type="PROSITE" id="PS51782"/>
    </source>
</evidence>
<comment type="caution">
    <text evidence="4">The sequence shown here is derived from an EMBL/GenBank/DDBJ whole genome shotgun (WGS) entry which is preliminary data.</text>
</comment>
<dbReference type="Pfam" id="PF01510">
    <property type="entry name" value="Amidase_2"/>
    <property type="match status" value="1"/>
</dbReference>
<dbReference type="PROSITE" id="PS51782">
    <property type="entry name" value="LYSM"/>
    <property type="match status" value="2"/>
</dbReference>
<dbReference type="Gene3D" id="3.10.350.10">
    <property type="entry name" value="LysM domain"/>
    <property type="match status" value="2"/>
</dbReference>